<sequence>MWLPDTRCRHMTPFIDLEAGMPVQVTQNVLPTKGVVNGTLGLLKRIILSSQIISKRFEIVTLGWRGPNAASFDSTEDTAVFSVFPNTIAYSKFSIAQPNEPTAPKRIISLRLHQLPIISAFFPRSKKYKGNTTVQSRCWMEASRYHFEQTPVHLSPRISCYILPCVCDAYVFFC</sequence>
<keyword evidence="2" id="KW-1185">Reference proteome</keyword>
<evidence type="ECO:0000313" key="2">
    <source>
        <dbReference type="Proteomes" id="UP000198211"/>
    </source>
</evidence>
<dbReference type="AlphaFoldDB" id="A0A225VTI8"/>
<dbReference type="Proteomes" id="UP000198211">
    <property type="component" value="Unassembled WGS sequence"/>
</dbReference>
<reference evidence="2" key="1">
    <citation type="submission" date="2017-03" db="EMBL/GenBank/DDBJ databases">
        <title>Phytopthora megakarya and P. palmivora, two closely related causual agents of cacao black pod achieved similar genome size and gene model numbers by different mechanisms.</title>
        <authorList>
            <person name="Ali S."/>
            <person name="Shao J."/>
            <person name="Larry D.J."/>
            <person name="Kronmiller B."/>
            <person name="Shen D."/>
            <person name="Strem M.D."/>
            <person name="Melnick R.L."/>
            <person name="Guiltinan M.J."/>
            <person name="Tyler B.M."/>
            <person name="Meinhardt L.W."/>
            <person name="Bailey B.A."/>
        </authorList>
    </citation>
    <scope>NUCLEOTIDE SEQUENCE [LARGE SCALE GENOMIC DNA]</scope>
    <source>
        <strain evidence="2">zdho120</strain>
    </source>
</reference>
<name>A0A225VTI8_9STRA</name>
<evidence type="ECO:0000313" key="1">
    <source>
        <dbReference type="EMBL" id="OWZ08319.1"/>
    </source>
</evidence>
<protein>
    <submittedName>
        <fullName evidence="1">Uncharacterized protein</fullName>
    </submittedName>
</protein>
<comment type="caution">
    <text evidence="1">The sequence shown here is derived from an EMBL/GenBank/DDBJ whole genome shotgun (WGS) entry which is preliminary data.</text>
</comment>
<dbReference type="EMBL" id="NBNE01003195">
    <property type="protein sequence ID" value="OWZ08319.1"/>
    <property type="molecule type" value="Genomic_DNA"/>
</dbReference>
<accession>A0A225VTI8</accession>
<gene>
    <name evidence="1" type="ORF">PHMEG_00019159</name>
</gene>
<organism evidence="1 2">
    <name type="scientific">Phytophthora megakarya</name>
    <dbReference type="NCBI Taxonomy" id="4795"/>
    <lineage>
        <taxon>Eukaryota</taxon>
        <taxon>Sar</taxon>
        <taxon>Stramenopiles</taxon>
        <taxon>Oomycota</taxon>
        <taxon>Peronosporomycetes</taxon>
        <taxon>Peronosporales</taxon>
        <taxon>Peronosporaceae</taxon>
        <taxon>Phytophthora</taxon>
    </lineage>
</organism>
<proteinExistence type="predicted"/>